<dbReference type="InterPro" id="IPR036271">
    <property type="entry name" value="Tet_transcr_reg_TetR-rel_C_sf"/>
</dbReference>
<dbReference type="Pfam" id="PF00440">
    <property type="entry name" value="TetR_N"/>
    <property type="match status" value="1"/>
</dbReference>
<dbReference type="EMBL" id="JADLRE010000003">
    <property type="protein sequence ID" value="MBF6224656.1"/>
    <property type="molecule type" value="Genomic_DNA"/>
</dbReference>
<evidence type="ECO:0000256" key="4">
    <source>
        <dbReference type="PROSITE-ProRule" id="PRU00335"/>
    </source>
</evidence>
<dbReference type="InterPro" id="IPR049445">
    <property type="entry name" value="TetR_SbtR-like_C"/>
</dbReference>
<evidence type="ECO:0000313" key="7">
    <source>
        <dbReference type="Proteomes" id="UP000807309"/>
    </source>
</evidence>
<reference evidence="6 7" key="1">
    <citation type="submission" date="2020-10" db="EMBL/GenBank/DDBJ databases">
        <title>Identification of Nocardia species via Next-generation sequencing and recognition of intraspecies genetic diversity.</title>
        <authorList>
            <person name="Li P."/>
            <person name="Li P."/>
            <person name="Lu B."/>
        </authorList>
    </citation>
    <scope>NUCLEOTIDE SEQUENCE [LARGE SCALE GENOMIC DNA]</scope>
    <source>
        <strain evidence="6 7">N-11</strain>
    </source>
</reference>
<evidence type="ECO:0000256" key="3">
    <source>
        <dbReference type="ARBA" id="ARBA00023163"/>
    </source>
</evidence>
<keyword evidence="2 4" id="KW-0238">DNA-binding</keyword>
<name>A0ABS0C2P7_9NOCA</name>
<evidence type="ECO:0000259" key="5">
    <source>
        <dbReference type="PROSITE" id="PS50977"/>
    </source>
</evidence>
<keyword evidence="1" id="KW-0805">Transcription regulation</keyword>
<feature type="DNA-binding region" description="H-T-H motif" evidence="4">
    <location>
        <begin position="42"/>
        <end position="61"/>
    </location>
</feature>
<proteinExistence type="predicted"/>
<feature type="domain" description="HTH tetR-type" evidence="5">
    <location>
        <begin position="20"/>
        <end position="79"/>
    </location>
</feature>
<keyword evidence="3" id="KW-0804">Transcription</keyword>
<evidence type="ECO:0000256" key="2">
    <source>
        <dbReference type="ARBA" id="ARBA00023125"/>
    </source>
</evidence>
<evidence type="ECO:0000256" key="1">
    <source>
        <dbReference type="ARBA" id="ARBA00023015"/>
    </source>
</evidence>
<dbReference type="Gene3D" id="1.10.357.10">
    <property type="entry name" value="Tetracycline Repressor, domain 2"/>
    <property type="match status" value="1"/>
</dbReference>
<dbReference type="PRINTS" id="PR00455">
    <property type="entry name" value="HTHTETR"/>
</dbReference>
<sequence>MEGSPVSRPPTPRRQRADATLNRARIVAVARTLFAERGAAVQLPEVARAAGVGVGTVYRHFPTHADLIEAAAEQRFAEIEDFARTECLPAEPGAGLARYLRHVGAVLAADRGLSAAIGAARQSAGSEPRGESRTRLEGVIGELLERERAAGTLREDCTVADVYLIVGALSATIASGSGDWRRLVEIVLDGLRPRTADAVRAGADG</sequence>
<comment type="caution">
    <text evidence="6">The sequence shown here is derived from an EMBL/GenBank/DDBJ whole genome shotgun (WGS) entry which is preliminary data.</text>
</comment>
<dbReference type="PROSITE" id="PS50977">
    <property type="entry name" value="HTH_TETR_2"/>
    <property type="match status" value="1"/>
</dbReference>
<dbReference type="PANTHER" id="PTHR30055:SF234">
    <property type="entry name" value="HTH-TYPE TRANSCRIPTIONAL REGULATOR BETI"/>
    <property type="match status" value="1"/>
</dbReference>
<dbReference type="InterPro" id="IPR009057">
    <property type="entry name" value="Homeodomain-like_sf"/>
</dbReference>
<dbReference type="PANTHER" id="PTHR30055">
    <property type="entry name" value="HTH-TYPE TRANSCRIPTIONAL REGULATOR RUTR"/>
    <property type="match status" value="1"/>
</dbReference>
<protein>
    <submittedName>
        <fullName evidence="6">TetR/AcrR family transcriptional regulator</fullName>
    </submittedName>
</protein>
<accession>A0ABS0C2P7</accession>
<dbReference type="InterPro" id="IPR050109">
    <property type="entry name" value="HTH-type_TetR-like_transc_reg"/>
</dbReference>
<keyword evidence="7" id="KW-1185">Reference proteome</keyword>
<dbReference type="Pfam" id="PF21597">
    <property type="entry name" value="TetR_C_43"/>
    <property type="match status" value="1"/>
</dbReference>
<dbReference type="InterPro" id="IPR001647">
    <property type="entry name" value="HTH_TetR"/>
</dbReference>
<dbReference type="SUPFAM" id="SSF48498">
    <property type="entry name" value="Tetracyclin repressor-like, C-terminal domain"/>
    <property type="match status" value="1"/>
</dbReference>
<dbReference type="Proteomes" id="UP000807309">
    <property type="component" value="Unassembled WGS sequence"/>
</dbReference>
<gene>
    <name evidence="6" type="ORF">IU470_05980</name>
</gene>
<organism evidence="6 7">
    <name type="scientific">Nocardia abscessus</name>
    <dbReference type="NCBI Taxonomy" id="120957"/>
    <lineage>
        <taxon>Bacteria</taxon>
        <taxon>Bacillati</taxon>
        <taxon>Actinomycetota</taxon>
        <taxon>Actinomycetes</taxon>
        <taxon>Mycobacteriales</taxon>
        <taxon>Nocardiaceae</taxon>
        <taxon>Nocardia</taxon>
    </lineage>
</organism>
<evidence type="ECO:0000313" key="6">
    <source>
        <dbReference type="EMBL" id="MBF6224656.1"/>
    </source>
</evidence>
<dbReference type="SUPFAM" id="SSF46689">
    <property type="entry name" value="Homeodomain-like"/>
    <property type="match status" value="1"/>
</dbReference>